<name>A0A812QZE2_9DINO</name>
<keyword evidence="3" id="KW-1185">Reference proteome</keyword>
<dbReference type="OrthoDB" id="424136at2759"/>
<protein>
    <submittedName>
        <fullName evidence="2">Uncharacterized protein</fullName>
    </submittedName>
</protein>
<organism evidence="2 3">
    <name type="scientific">Symbiodinium necroappetens</name>
    <dbReference type="NCBI Taxonomy" id="1628268"/>
    <lineage>
        <taxon>Eukaryota</taxon>
        <taxon>Sar</taxon>
        <taxon>Alveolata</taxon>
        <taxon>Dinophyceae</taxon>
        <taxon>Suessiales</taxon>
        <taxon>Symbiodiniaceae</taxon>
        <taxon>Symbiodinium</taxon>
    </lineage>
</organism>
<sequence>MTPGVAGGMTPGLNPGTPGLAGNLTPGGNRTPFHMPEYASGFEKSEGNTPQWKPPPETPTGPMHGMPSAGTPPFQARASGTPAGPPPPTPAQGVKGSMTPPGLAGPAASTPNINPFTPGAPPRTPSNLPGSANAPTTPVAAQKDEKSVKTERQKVQKVQVVFEQRSSSSLLIATEAEGEQDVQPAPPPPQLGVYELHQQDAREILYQAL</sequence>
<comment type="caution">
    <text evidence="2">The sequence shown here is derived from an EMBL/GenBank/DDBJ whole genome shotgun (WGS) entry which is preliminary data.</text>
</comment>
<feature type="region of interest" description="Disordered" evidence="1">
    <location>
        <begin position="1"/>
        <end position="154"/>
    </location>
</feature>
<evidence type="ECO:0000256" key="1">
    <source>
        <dbReference type="SAM" id="MobiDB-lite"/>
    </source>
</evidence>
<feature type="compositionally biased region" description="Basic and acidic residues" evidence="1">
    <location>
        <begin position="142"/>
        <end position="154"/>
    </location>
</feature>
<dbReference type="AlphaFoldDB" id="A0A812QZE2"/>
<feature type="compositionally biased region" description="Polar residues" evidence="1">
    <location>
        <begin position="125"/>
        <end position="136"/>
    </location>
</feature>
<reference evidence="2" key="1">
    <citation type="submission" date="2021-02" db="EMBL/GenBank/DDBJ databases">
        <authorList>
            <person name="Dougan E. K."/>
            <person name="Rhodes N."/>
            <person name="Thang M."/>
            <person name="Chan C."/>
        </authorList>
    </citation>
    <scope>NUCLEOTIDE SEQUENCE</scope>
</reference>
<feature type="compositionally biased region" description="Gly residues" evidence="1">
    <location>
        <begin position="1"/>
        <end position="10"/>
    </location>
</feature>
<evidence type="ECO:0000313" key="3">
    <source>
        <dbReference type="Proteomes" id="UP000601435"/>
    </source>
</evidence>
<evidence type="ECO:0000313" key="2">
    <source>
        <dbReference type="EMBL" id="CAE7410244.1"/>
    </source>
</evidence>
<dbReference type="Proteomes" id="UP000601435">
    <property type="component" value="Unassembled WGS sequence"/>
</dbReference>
<gene>
    <name evidence="2" type="ORF">SNEC2469_LOCUS11280</name>
</gene>
<dbReference type="EMBL" id="CAJNJA010017899">
    <property type="protein sequence ID" value="CAE7410244.1"/>
    <property type="molecule type" value="Genomic_DNA"/>
</dbReference>
<feature type="non-terminal residue" evidence="2">
    <location>
        <position position="209"/>
    </location>
</feature>
<proteinExistence type="predicted"/>
<accession>A0A812QZE2</accession>